<evidence type="ECO:0000256" key="8">
    <source>
        <dbReference type="ARBA" id="ARBA00023163"/>
    </source>
</evidence>
<dbReference type="GO" id="GO:0005672">
    <property type="term" value="C:transcription factor TFIIA complex"/>
    <property type="evidence" value="ECO:0000318"/>
    <property type="project" value="GO_Central"/>
</dbReference>
<organism evidence="13 14">
    <name type="scientific">Lepisosteus oculatus</name>
    <name type="common">Spotted gar</name>
    <dbReference type="NCBI Taxonomy" id="7918"/>
    <lineage>
        <taxon>Eukaryota</taxon>
        <taxon>Metazoa</taxon>
        <taxon>Chordata</taxon>
        <taxon>Craniata</taxon>
        <taxon>Vertebrata</taxon>
        <taxon>Euteleostomi</taxon>
        <taxon>Actinopterygii</taxon>
        <taxon>Neopterygii</taxon>
        <taxon>Holostei</taxon>
        <taxon>Semionotiformes</taxon>
        <taxon>Lepisosteidae</taxon>
        <taxon>Lepisosteus</taxon>
    </lineage>
</organism>
<feature type="compositionally biased region" description="Low complexity" evidence="10">
    <location>
        <begin position="17"/>
        <end position="36"/>
    </location>
</feature>
<dbReference type="SUPFAM" id="SSF47396">
    <property type="entry name" value="Transcription factor IIA (TFIIA), alpha-helical domain"/>
    <property type="match status" value="1"/>
</dbReference>
<feature type="compositionally biased region" description="Low complexity" evidence="10">
    <location>
        <begin position="151"/>
        <end position="162"/>
    </location>
</feature>
<dbReference type="OMA" id="CSANPGN"/>
<dbReference type="Pfam" id="PF03153">
    <property type="entry name" value="TFIIA"/>
    <property type="match status" value="1"/>
</dbReference>
<dbReference type="PANTHER" id="PTHR10529">
    <property type="entry name" value="AP COMPLEX SUBUNIT MU"/>
    <property type="match status" value="1"/>
</dbReference>
<dbReference type="CDD" id="cd07976">
    <property type="entry name" value="TFIIA_alpha_beta_like"/>
    <property type="match status" value="2"/>
</dbReference>
<proteinExistence type="inferred from homology"/>
<feature type="region of interest" description="Disordered" evidence="10">
    <location>
        <begin position="1053"/>
        <end position="1095"/>
    </location>
</feature>
<keyword evidence="9" id="KW-0539">Nucleus</keyword>
<evidence type="ECO:0000256" key="6">
    <source>
        <dbReference type="ARBA" id="ARBA00022583"/>
    </source>
</evidence>
<evidence type="ECO:0000259" key="11">
    <source>
        <dbReference type="PROSITE" id="PS51070"/>
    </source>
</evidence>
<dbReference type="InterPro" id="IPR009088">
    <property type="entry name" value="TFIIA_b-brl"/>
</dbReference>
<feature type="domain" description="SHD" evidence="11">
    <location>
        <begin position="236"/>
        <end position="369"/>
    </location>
</feature>
<dbReference type="Ensembl" id="ENSLOCT00000020125.1">
    <property type="protein sequence ID" value="ENSLOCP00000020092.1"/>
    <property type="gene ID" value="ENSLOCG00000016284.1"/>
</dbReference>
<evidence type="ECO:0000313" key="14">
    <source>
        <dbReference type="Proteomes" id="UP000018468"/>
    </source>
</evidence>
<evidence type="ECO:0000256" key="5">
    <source>
        <dbReference type="ARBA" id="ARBA00022490"/>
    </source>
</evidence>
<dbReference type="Gene3D" id="2.60.40.1170">
    <property type="entry name" value="Mu homology domain, subdomain B"/>
    <property type="match status" value="2"/>
</dbReference>
<dbReference type="AlphaFoldDB" id="W5NHI3"/>
<dbReference type="GO" id="GO:0005737">
    <property type="term" value="C:cytoplasm"/>
    <property type="evidence" value="ECO:0007669"/>
    <property type="project" value="UniProtKB-SubCell"/>
</dbReference>
<dbReference type="InterPro" id="IPR050431">
    <property type="entry name" value="Adaptor_comp_med_subunit"/>
</dbReference>
<dbReference type="eggNOG" id="KOG2677">
    <property type="taxonomic scope" value="Eukaryota"/>
</dbReference>
<evidence type="ECO:0000256" key="7">
    <source>
        <dbReference type="ARBA" id="ARBA00023015"/>
    </source>
</evidence>
<feature type="domain" description="MHD" evidence="12">
    <location>
        <begin position="373"/>
        <end position="678"/>
    </location>
</feature>
<keyword evidence="8" id="KW-0804">Transcription</keyword>
<feature type="compositionally biased region" description="Pro residues" evidence="10">
    <location>
        <begin position="121"/>
        <end position="131"/>
    </location>
</feature>
<sequence length="1146" mass="127400">MCSMNHPNWVTFEDDSSAFQSPQKSFPSPSTSTATPKPNGLKLSLPPLHDPASFHLSNTSPLTSPQLHFNGSPCVPSNTPLCTPVRETPGFFGSFSSGGTPLPSPALDSSWGTPQFRGPQCPFPPGGPSPFPAFQNYSGHTNPFWGEGRESGSSSSDSEPSSADTSIPRFFVRKDGHELPGDQIQQSYTYICKKLERLRAEDEGSGSTAPAQRYEESKVRSSFIPQGLFRSQRRDGWSLMLRIPEKKNRMSSRQWGPIYLKLLLGGVLQMYYEKGLEKPFKEFQLHPYCRLSQPKLESYNDPGKIHTVKIEHVSYTERRKYHPKNEVVHEAEVEQLLKFGTTDYSDFTDLLATMEEELMQLPPHSQQKKHYEEQELFLQITDNFWGRIDKDGRMVEQAAVTHIYCLAFVNGGAECFLALNDLQLLRRDPSYGGEDSESWMEISDYFFHKSINESEFKRSRLIKFTPPDACRVELMRFKTLSTMVELPFSVKAVVTVQGAYIELQAFLNMSSTLTSSVHLDSMQVCENVFIQVSVPGDWIKVSRTVALLRQKSLKSRMNRNACLGSVTTADTEPVMQVTVGTVKYEHAYGSIVWRIERLPAKNTAADHPHCFSCKLELGSDQEIPSDWYPFVTMEFDVADTVVSRTRVKSLGIESDIQPQKHIVSKAHFHCQPKLYKSIIEDVIEGVRELFVDEGVEEQVLQDLRQMWESKVMQSKAVEGFVKDTINPSNFLLQLPASFAQTLQKPTASIVIPAGQNVQNFTADMLNNNSGSAATLSLPQGVSYPIQIPAGVTLQTSSGHLYKVNVPVMVTRAPGGQRILQQSVQHLLEQREAPEAQAAAPQTASVQIQSAVMQSLPEQRKDLFQQGPSGQLLQQQLVMGQCVQSIQPPVQQPLVIQPGVAVSQILLQHSDSLSDGQTSGDTPQIDVSQASSVQQAFPAQLGSFQVKPDSHLLSADVVRNNEDPGVVAEKPEKSECSNVKQMNLQCQPEVSAQYYFSLKPGINVTKDYNYNDIIDIVQIDGTCDSSSDEGAGTLREVGENEFLGIIDAEDLKVLEGGGGTSTSDSSTSDTDDDPPLEEVEEQDPLNSGDDVSEQDVPDLFDTDNVIVCQYDKIHRSKNRWKFYLKDGVMSFGGKDYAFSKAIGEAEW</sequence>
<dbReference type="InParanoid" id="W5NHI3"/>
<dbReference type="FunFam" id="2.30.18.10:FF:000002">
    <property type="entry name" value="Transcription initiation factor IIA subunit 1"/>
    <property type="match status" value="1"/>
</dbReference>
<dbReference type="EMBL" id="AHAT01001672">
    <property type="status" value="NOT_ANNOTATED_CDS"/>
    <property type="molecule type" value="Genomic_DNA"/>
</dbReference>
<evidence type="ECO:0000256" key="1">
    <source>
        <dbReference type="ARBA" id="ARBA00004123"/>
    </source>
</evidence>
<dbReference type="GO" id="GO:0006897">
    <property type="term" value="P:endocytosis"/>
    <property type="evidence" value="ECO:0007669"/>
    <property type="project" value="UniProtKB-KW"/>
</dbReference>
<comment type="subcellular location">
    <subcellularLocation>
        <location evidence="2">Cytoplasm</location>
    </subcellularLocation>
    <subcellularLocation>
        <location evidence="1">Nucleus</location>
    </subcellularLocation>
</comment>
<reference evidence="13" key="2">
    <citation type="submission" date="2025-08" db="UniProtKB">
        <authorList>
            <consortium name="Ensembl"/>
        </authorList>
    </citation>
    <scope>IDENTIFICATION</scope>
</reference>
<reference evidence="14" key="1">
    <citation type="submission" date="2011-12" db="EMBL/GenBank/DDBJ databases">
        <title>The Draft Genome of Lepisosteus oculatus.</title>
        <authorList>
            <consortium name="The Broad Institute Genome Assembly &amp; Analysis Group"/>
            <consortium name="Computational R&amp;D Group"/>
            <consortium name="and Sequencing Platform"/>
            <person name="Di Palma F."/>
            <person name="Alfoldi J."/>
            <person name="Johnson J."/>
            <person name="Berlin A."/>
            <person name="Gnerre S."/>
            <person name="Jaffe D."/>
            <person name="MacCallum I."/>
            <person name="Young S."/>
            <person name="Walker B.J."/>
            <person name="Lander E.S."/>
            <person name="Lindblad-Toh K."/>
        </authorList>
    </citation>
    <scope>NUCLEOTIDE SEQUENCE [LARGE SCALE GENOMIC DNA]</scope>
</reference>
<dbReference type="FunCoup" id="W5NHI3">
    <property type="interactions" value="484"/>
</dbReference>
<evidence type="ECO:0000256" key="2">
    <source>
        <dbReference type="ARBA" id="ARBA00004496"/>
    </source>
</evidence>
<keyword evidence="14" id="KW-1185">Reference proteome</keyword>
<evidence type="ECO:0000313" key="13">
    <source>
        <dbReference type="Ensembl" id="ENSLOCP00000020092.1"/>
    </source>
</evidence>
<dbReference type="Gene3D" id="2.30.18.10">
    <property type="entry name" value="Transcription factor IIA (TFIIA), beta-barrel domain"/>
    <property type="match status" value="1"/>
</dbReference>
<dbReference type="InterPro" id="IPR012320">
    <property type="entry name" value="SHD_dom"/>
</dbReference>
<dbReference type="Pfam" id="PF00928">
    <property type="entry name" value="Adap_comp_sub"/>
    <property type="match status" value="1"/>
</dbReference>
<dbReference type="HOGENOM" id="CLU_008237_0_0_1"/>
<accession>W5NHI3</accession>
<evidence type="ECO:0000256" key="10">
    <source>
        <dbReference type="SAM" id="MobiDB-lite"/>
    </source>
</evidence>
<feature type="region of interest" description="Disordered" evidence="10">
    <location>
        <begin position="14"/>
        <end position="42"/>
    </location>
</feature>
<evidence type="ECO:0000256" key="4">
    <source>
        <dbReference type="ARBA" id="ARBA00010059"/>
    </source>
</evidence>
<dbReference type="Proteomes" id="UP000018468">
    <property type="component" value="Linkage group LG16"/>
</dbReference>
<comment type="similarity">
    <text evidence="3">Belongs to the Stoned B family.</text>
</comment>
<dbReference type="GO" id="GO:0006367">
    <property type="term" value="P:transcription initiation at RNA polymerase II promoter"/>
    <property type="evidence" value="ECO:0007669"/>
    <property type="project" value="InterPro"/>
</dbReference>
<dbReference type="SMART" id="SM01371">
    <property type="entry name" value="TFIIA"/>
    <property type="match status" value="1"/>
</dbReference>
<dbReference type="SUPFAM" id="SSF50784">
    <property type="entry name" value="Transcription factor IIA (TFIIA), beta-barrel domain"/>
    <property type="match status" value="1"/>
</dbReference>
<dbReference type="GO" id="GO:0006366">
    <property type="term" value="P:transcription by RNA polymerase II"/>
    <property type="evidence" value="ECO:0000318"/>
    <property type="project" value="GO_Central"/>
</dbReference>
<protein>
    <submittedName>
        <fullName evidence="13">Stonin 1</fullName>
    </submittedName>
</protein>
<evidence type="ECO:0000256" key="9">
    <source>
        <dbReference type="ARBA" id="ARBA00023242"/>
    </source>
</evidence>
<feature type="region of interest" description="Disordered" evidence="10">
    <location>
        <begin position="97"/>
        <end position="165"/>
    </location>
</feature>
<keyword evidence="6" id="KW-0254">Endocytosis</keyword>
<name>W5NHI3_LEPOC</name>
<dbReference type="STRING" id="7918.ENSLOCP00000020092"/>
<dbReference type="PROSITE" id="PS51070">
    <property type="entry name" value="SHD"/>
    <property type="match status" value="1"/>
</dbReference>
<dbReference type="InterPro" id="IPR036168">
    <property type="entry name" value="AP2_Mu_C_sf"/>
</dbReference>
<keyword evidence="5" id="KW-0963">Cytoplasm</keyword>
<dbReference type="SUPFAM" id="SSF49447">
    <property type="entry name" value="Second domain of Mu2 adaptin subunit (ap50) of ap2 adaptor"/>
    <property type="match status" value="1"/>
</dbReference>
<dbReference type="GeneTree" id="ENSGT00940000158817"/>
<dbReference type="FunFam" id="2.60.40.1170:FF:000054">
    <property type="entry name" value="General transcription factor IIA, 1-like"/>
    <property type="match status" value="1"/>
</dbReference>
<dbReference type="PROSITE" id="PS51072">
    <property type="entry name" value="MHD"/>
    <property type="match status" value="1"/>
</dbReference>
<dbReference type="InterPro" id="IPR004855">
    <property type="entry name" value="TFIIA_asu/bsu"/>
</dbReference>
<reference evidence="13" key="3">
    <citation type="submission" date="2025-09" db="UniProtKB">
        <authorList>
            <consortium name="Ensembl"/>
        </authorList>
    </citation>
    <scope>IDENTIFICATION</scope>
</reference>
<evidence type="ECO:0000256" key="3">
    <source>
        <dbReference type="ARBA" id="ARBA00005579"/>
    </source>
</evidence>
<dbReference type="InterPro" id="IPR028565">
    <property type="entry name" value="MHD"/>
</dbReference>
<comment type="similarity">
    <text evidence="4">Belongs to the TFIIA subunit 1 family.</text>
</comment>
<evidence type="ECO:0000259" key="12">
    <source>
        <dbReference type="PROSITE" id="PS51072"/>
    </source>
</evidence>
<dbReference type="eggNOG" id="KOG2652">
    <property type="taxonomic scope" value="Eukaryota"/>
</dbReference>
<keyword evidence="7" id="KW-0805">Transcription regulation</keyword>
<dbReference type="Gene3D" id="1.10.287.100">
    <property type="match status" value="1"/>
</dbReference>
<feature type="compositionally biased region" description="Acidic residues" evidence="10">
    <location>
        <begin position="1068"/>
        <end position="1082"/>
    </location>
</feature>
<dbReference type="FunFam" id="1.10.287.100:FF:000001">
    <property type="entry name" value="Transcription initiation factor IIA subunit"/>
    <property type="match status" value="1"/>
</dbReference>
<dbReference type="Bgee" id="ENSLOCG00000016284">
    <property type="expression patterns" value="Expressed in ovary and 13 other cell types or tissues"/>
</dbReference>